<feature type="region of interest" description="Disordered" evidence="1">
    <location>
        <begin position="212"/>
        <end position="307"/>
    </location>
</feature>
<accession>A0A4Y9ZNF4</accession>
<evidence type="ECO:0000313" key="2">
    <source>
        <dbReference type="EMBL" id="TFY76145.1"/>
    </source>
</evidence>
<protein>
    <submittedName>
        <fullName evidence="2">Uncharacterized protein</fullName>
    </submittedName>
</protein>
<keyword evidence="3" id="KW-1185">Reference proteome</keyword>
<feature type="compositionally biased region" description="Polar residues" evidence="1">
    <location>
        <begin position="377"/>
        <end position="389"/>
    </location>
</feature>
<sequence>MNRPYLLAFAYHQGRASCYFCTAPIIVPPGHTSGPLVCEACYRRALAAKEKQAARQVQVHNIPRQAGQPMFAPPIPPQLPRLPASYTTLNLQGPSPGPPPGPPPMIVPSQARPPYPPRYVAGKSRISEPPSRPKYWEIRPPQMDVSKSLDRGSAGTGIGLPLSGESASPGEQQGPSPMNLPHPDQSEPLPKAEEPDFDLDDLDGLELAYPEDDEVASQSETVPAVAEAQSLSPPLPPPPDLHQDVSMYELQPQHEESTSSTGPRSVFDLPDGWDSEISDLTDLSDIDSGESEIDTDDPPSKRRRTDSGLKICIKIPPGYMRKLSERKQRPCVIKGCERMLDPGYKWKLCEPCRTKFREYSRKRVNIQTPRTYLDGVPNSTNADGQTMPDTSGEIPDAALSNDRRLCTIRHCRLPLPPAETYKYRMCEPCRIRSRFTSKKHRAMWYLFGDPNENGQKPIGGLSHYIIHEYEKQQAERLHYEDKQSRSRKPMFVDKHASAVPANVQVASRPRTAFQHLGELLQTLRAYLASFLHALAEHTRIKMKLNTPPTSMEPVLFIFNGEYSIVTEADLENNATLVDVVAMKRCIEEALGLSFKIMGTPIRQGHELLLRFTCLHTFALPMSGPIHPQQAAVSTNFDKEQPISRSVTARSSALAQGEIAHAGPSAAPPDGVPSLDLQTGSFPARAPASAIKAEPSSSGHPLPAVSSFLPSAPPAKPVIALRNMAGEVEIRVSMDKRHPMLSGQRRIVRFRLVG</sequence>
<dbReference type="AlphaFoldDB" id="A0A4Y9ZNF4"/>
<proteinExistence type="predicted"/>
<evidence type="ECO:0000313" key="3">
    <source>
        <dbReference type="Proteomes" id="UP000298061"/>
    </source>
</evidence>
<organism evidence="2 3">
    <name type="scientific">Hericium alpestre</name>
    <dbReference type="NCBI Taxonomy" id="135208"/>
    <lineage>
        <taxon>Eukaryota</taxon>
        <taxon>Fungi</taxon>
        <taxon>Dikarya</taxon>
        <taxon>Basidiomycota</taxon>
        <taxon>Agaricomycotina</taxon>
        <taxon>Agaricomycetes</taxon>
        <taxon>Russulales</taxon>
        <taxon>Hericiaceae</taxon>
        <taxon>Hericium</taxon>
    </lineage>
</organism>
<dbReference type="OrthoDB" id="3266602at2759"/>
<feature type="region of interest" description="Disordered" evidence="1">
    <location>
        <begin position="659"/>
        <end position="678"/>
    </location>
</feature>
<feature type="compositionally biased region" description="Pro residues" evidence="1">
    <location>
        <begin position="95"/>
        <end position="117"/>
    </location>
</feature>
<feature type="region of interest" description="Disordered" evidence="1">
    <location>
        <begin position="78"/>
        <end position="199"/>
    </location>
</feature>
<dbReference type="EMBL" id="SFCI01001306">
    <property type="protein sequence ID" value="TFY76145.1"/>
    <property type="molecule type" value="Genomic_DNA"/>
</dbReference>
<reference evidence="2 3" key="1">
    <citation type="submission" date="2019-02" db="EMBL/GenBank/DDBJ databases">
        <title>Genome sequencing of the rare red list fungi Hericium alpestre (H. flagellum).</title>
        <authorList>
            <person name="Buettner E."/>
            <person name="Kellner H."/>
        </authorList>
    </citation>
    <scope>NUCLEOTIDE SEQUENCE [LARGE SCALE GENOMIC DNA]</scope>
    <source>
        <strain evidence="2 3">DSM 108284</strain>
    </source>
</reference>
<name>A0A4Y9ZNF4_9AGAM</name>
<gene>
    <name evidence="2" type="ORF">EWM64_g7866</name>
</gene>
<evidence type="ECO:0000256" key="1">
    <source>
        <dbReference type="SAM" id="MobiDB-lite"/>
    </source>
</evidence>
<feature type="region of interest" description="Disordered" evidence="1">
    <location>
        <begin position="371"/>
        <end position="390"/>
    </location>
</feature>
<feature type="compositionally biased region" description="Polar residues" evidence="1">
    <location>
        <begin position="165"/>
        <end position="176"/>
    </location>
</feature>
<dbReference type="Proteomes" id="UP000298061">
    <property type="component" value="Unassembled WGS sequence"/>
</dbReference>
<comment type="caution">
    <text evidence="2">The sequence shown here is derived from an EMBL/GenBank/DDBJ whole genome shotgun (WGS) entry which is preliminary data.</text>
</comment>
<feature type="compositionally biased region" description="Acidic residues" evidence="1">
    <location>
        <begin position="271"/>
        <end position="297"/>
    </location>
</feature>